<sequence>MDGIFTGAAPPFWDMDGWQMMLQGSNTEGLTIYAPHFKGATTASALEAEEEDEDEEDDQQPLTEEQLPRLVRLKLPALKSPHSTGALEEWLCMIPPVSILHPPPPPPVPRATVNDTLSSTTASERNNKEKRDRELAAAKRATEASALDPLQECLDALEHLRGGCLTHRAGWFTYA</sequence>
<evidence type="ECO:0000313" key="2">
    <source>
        <dbReference type="Proteomes" id="UP001243375"/>
    </source>
</evidence>
<proteinExistence type="predicted"/>
<reference evidence="1" key="1">
    <citation type="submission" date="2023-04" db="EMBL/GenBank/DDBJ databases">
        <title>Draft Genome sequencing of Naganishia species isolated from polar environments using Oxford Nanopore Technology.</title>
        <authorList>
            <person name="Leo P."/>
            <person name="Venkateswaran K."/>
        </authorList>
    </citation>
    <scope>NUCLEOTIDE SEQUENCE</scope>
    <source>
        <strain evidence="1">MNA-CCFEE 5425</strain>
    </source>
</reference>
<keyword evidence="2" id="KW-1185">Reference proteome</keyword>
<comment type="caution">
    <text evidence="1">The sequence shown here is derived from an EMBL/GenBank/DDBJ whole genome shotgun (WGS) entry which is preliminary data.</text>
</comment>
<organism evidence="1 2">
    <name type="scientific">Naganishia vaughanmartiniae</name>
    <dbReference type="NCBI Taxonomy" id="1424756"/>
    <lineage>
        <taxon>Eukaryota</taxon>
        <taxon>Fungi</taxon>
        <taxon>Dikarya</taxon>
        <taxon>Basidiomycota</taxon>
        <taxon>Agaricomycotina</taxon>
        <taxon>Tremellomycetes</taxon>
        <taxon>Filobasidiales</taxon>
        <taxon>Filobasidiaceae</taxon>
        <taxon>Naganishia</taxon>
    </lineage>
</organism>
<name>A0ACC2X0L2_9TREE</name>
<accession>A0ACC2X0L2</accession>
<gene>
    <name evidence="1" type="ORF">QFC22_004599</name>
</gene>
<protein>
    <submittedName>
        <fullName evidence="1">Uncharacterized protein</fullName>
    </submittedName>
</protein>
<evidence type="ECO:0000313" key="1">
    <source>
        <dbReference type="EMBL" id="KAJ9116941.1"/>
    </source>
</evidence>
<dbReference type="Proteomes" id="UP001243375">
    <property type="component" value="Unassembled WGS sequence"/>
</dbReference>
<dbReference type="EMBL" id="JASBWU010000013">
    <property type="protein sequence ID" value="KAJ9116941.1"/>
    <property type="molecule type" value="Genomic_DNA"/>
</dbReference>